<dbReference type="GO" id="GO:0071028">
    <property type="term" value="P:nuclear mRNA surveillance"/>
    <property type="evidence" value="ECO:0007669"/>
    <property type="project" value="TreeGrafter"/>
</dbReference>
<dbReference type="GO" id="GO:0035925">
    <property type="term" value="F:mRNA 3'-UTR AU-rich region binding"/>
    <property type="evidence" value="ECO:0007669"/>
    <property type="project" value="TreeGrafter"/>
</dbReference>
<dbReference type="CDD" id="cd11368">
    <property type="entry name" value="RNase_PH_RRP45"/>
    <property type="match status" value="1"/>
</dbReference>
<dbReference type="InterPro" id="IPR033100">
    <property type="entry name" value="Rrp45"/>
</dbReference>
<dbReference type="Pfam" id="PF01138">
    <property type="entry name" value="RNase_PH"/>
    <property type="match status" value="1"/>
</dbReference>
<evidence type="ECO:0008006" key="16">
    <source>
        <dbReference type="Google" id="ProtNLM"/>
    </source>
</evidence>
<protein>
    <recommendedName>
        <fullName evidence="16">Ribosomal protein S5 domain 2-like protein</fullName>
    </recommendedName>
</protein>
<accession>A0A4T0N947</accession>
<evidence type="ECO:0000256" key="4">
    <source>
        <dbReference type="ARBA" id="ARBA00006678"/>
    </source>
</evidence>
<keyword evidence="8 11" id="KW-1133">Transmembrane helix</keyword>
<dbReference type="GO" id="GO:0016020">
    <property type="term" value="C:membrane"/>
    <property type="evidence" value="ECO:0007669"/>
    <property type="project" value="UniProtKB-SubCell"/>
</dbReference>
<dbReference type="Pfam" id="PF03725">
    <property type="entry name" value="RNase_PH_C"/>
    <property type="match status" value="1"/>
</dbReference>
<sequence length="596" mass="63972">MFKVGIQSISKSVQRTGCLKLQPAAIQQRFISSSSKRLLPRIGGGGFNNNPSARYTFEEAKSGFNTSPDAKSKYVTAALAVGGTILGTHFVLNRETREGGLSPFEAKYLNETFTWLGGGLATVTAFSVGLFRSNVTARLMSMNPWAFAGISLVGSIGSLMGLRSVAPDNKGGKTAFWFLFNAAQAATLSPLLYIAPPALMVRAGLYTAGVIGSLSYVGATSKNDTYLYLGGPLLAGCVVIAISSLIPMFRVGAGVANAASNVSLYGGLAVFGGFTLYDTQRILQKARMIEGGAPIPYDPLNESISLELNFINLFIRILTILMNQQVNALKENKRLDGRSLLEGRPIEIQFGKPLGSVTIKLGECSVMSSVSCTVTQPTPERPYEGQLNISSELSAMTTPFYEPGMRGNTAEEEATLNRQLDKAIRRSGMVDREALCIIGGEKVWSLNLTLHYISDDGNLIDAGVIAAAAALLHFRRPDATVIGNEVTYHSEDERVPVPLAINHTPISFSYVFFDDFDNAVLDPTALESQLSSATFTITTTPQKEVLTITKNGGTTFAPQTVLDCLGHATERAAVISKQLHTAINEDLDRRKIGGVL</sequence>
<comment type="caution">
    <text evidence="14">The sequence shown here is derived from an EMBL/GenBank/DDBJ whole genome shotgun (WGS) entry which is preliminary data.</text>
</comment>
<evidence type="ECO:0000259" key="12">
    <source>
        <dbReference type="Pfam" id="PF01138"/>
    </source>
</evidence>
<feature type="transmembrane region" description="Helical" evidence="11">
    <location>
        <begin position="258"/>
        <end position="277"/>
    </location>
</feature>
<name>A0A4T0N947_9BASI</name>
<dbReference type="EMBL" id="SPRW01000021">
    <property type="protein sequence ID" value="TIC65376.1"/>
    <property type="molecule type" value="Genomic_DNA"/>
</dbReference>
<dbReference type="AlphaFoldDB" id="A0A4T0N947"/>
<keyword evidence="9 11" id="KW-0472">Membrane</keyword>
<dbReference type="InterPro" id="IPR020568">
    <property type="entry name" value="Ribosomal_Su5_D2-typ_SF"/>
</dbReference>
<evidence type="ECO:0000256" key="1">
    <source>
        <dbReference type="ARBA" id="ARBA00004123"/>
    </source>
</evidence>
<dbReference type="InterPro" id="IPR036345">
    <property type="entry name" value="ExoRNase_PH_dom2_sf"/>
</dbReference>
<evidence type="ECO:0000313" key="14">
    <source>
        <dbReference type="EMBL" id="TIC65376.1"/>
    </source>
</evidence>
<evidence type="ECO:0000256" key="5">
    <source>
        <dbReference type="ARBA" id="ARBA00022490"/>
    </source>
</evidence>
<evidence type="ECO:0000256" key="9">
    <source>
        <dbReference type="ARBA" id="ARBA00023136"/>
    </source>
</evidence>
<evidence type="ECO:0000256" key="3">
    <source>
        <dbReference type="ARBA" id="ARBA00004496"/>
    </source>
</evidence>
<dbReference type="InterPro" id="IPR027408">
    <property type="entry name" value="PNPase/RNase_PH_dom_sf"/>
</dbReference>
<dbReference type="GO" id="GO:0034475">
    <property type="term" value="P:U4 snRNA 3'-end processing"/>
    <property type="evidence" value="ECO:0007669"/>
    <property type="project" value="TreeGrafter"/>
</dbReference>
<dbReference type="Gene3D" id="3.30.230.70">
    <property type="entry name" value="GHMP Kinase, N-terminal domain"/>
    <property type="match status" value="1"/>
</dbReference>
<feature type="transmembrane region" description="Helical" evidence="11">
    <location>
        <begin position="113"/>
        <end position="132"/>
    </location>
</feature>
<dbReference type="GO" id="GO:0000467">
    <property type="term" value="P:exonucleolytic trimming to generate mature 3'-end of 5.8S rRNA from tricistronic rRNA transcript (SSU-rRNA, 5.8S rRNA, LSU-rRNA)"/>
    <property type="evidence" value="ECO:0007669"/>
    <property type="project" value="TreeGrafter"/>
</dbReference>
<dbReference type="Pfam" id="PF01027">
    <property type="entry name" value="Bax1-I"/>
    <property type="match status" value="1"/>
</dbReference>
<evidence type="ECO:0000256" key="7">
    <source>
        <dbReference type="ARBA" id="ARBA00022884"/>
    </source>
</evidence>
<dbReference type="InterPro" id="IPR050590">
    <property type="entry name" value="Exosome_comp_Rrp42_subfam"/>
</dbReference>
<dbReference type="InterPro" id="IPR015847">
    <property type="entry name" value="ExoRNase_PH_dom2"/>
</dbReference>
<keyword evidence="5" id="KW-0963">Cytoplasm</keyword>
<dbReference type="PANTHER" id="PTHR11097:SF14">
    <property type="entry name" value="EXOSOME COMPLEX COMPONENT RRP45"/>
    <property type="match status" value="1"/>
</dbReference>
<evidence type="ECO:0000256" key="11">
    <source>
        <dbReference type="SAM" id="Phobius"/>
    </source>
</evidence>
<proteinExistence type="inferred from homology"/>
<dbReference type="Proteomes" id="UP000309601">
    <property type="component" value="Unassembled WGS sequence"/>
</dbReference>
<dbReference type="GO" id="GO:0000176">
    <property type="term" value="C:nuclear exosome (RNase complex)"/>
    <property type="evidence" value="ECO:0007669"/>
    <property type="project" value="UniProtKB-ARBA"/>
</dbReference>
<dbReference type="GO" id="GO:0034473">
    <property type="term" value="P:U1 snRNA 3'-end processing"/>
    <property type="evidence" value="ECO:0007669"/>
    <property type="project" value="TreeGrafter"/>
</dbReference>
<dbReference type="GO" id="GO:0071038">
    <property type="term" value="P:TRAMP-dependent tRNA surveillance pathway"/>
    <property type="evidence" value="ECO:0007669"/>
    <property type="project" value="TreeGrafter"/>
</dbReference>
<evidence type="ECO:0000256" key="8">
    <source>
        <dbReference type="ARBA" id="ARBA00022989"/>
    </source>
</evidence>
<feature type="transmembrane region" description="Helical" evidence="11">
    <location>
        <begin position="226"/>
        <end position="246"/>
    </location>
</feature>
<evidence type="ECO:0000256" key="2">
    <source>
        <dbReference type="ARBA" id="ARBA00004141"/>
    </source>
</evidence>
<dbReference type="GO" id="GO:0016075">
    <property type="term" value="P:rRNA catabolic process"/>
    <property type="evidence" value="ECO:0007669"/>
    <property type="project" value="TreeGrafter"/>
</dbReference>
<feature type="transmembrane region" description="Helical" evidence="11">
    <location>
        <begin position="199"/>
        <end position="219"/>
    </location>
</feature>
<evidence type="ECO:0000256" key="10">
    <source>
        <dbReference type="ARBA" id="ARBA00023242"/>
    </source>
</evidence>
<gene>
    <name evidence="14" type="ORF">E3Q02_02190</name>
</gene>
<reference evidence="14 15" key="1">
    <citation type="submission" date="2019-03" db="EMBL/GenBank/DDBJ databases">
        <title>Sequencing 25 genomes of Wallemia mellicola.</title>
        <authorList>
            <person name="Gostincar C."/>
        </authorList>
    </citation>
    <scope>NUCLEOTIDE SEQUENCE [LARGE SCALE GENOMIC DNA]</scope>
    <source>
        <strain evidence="14 15">EXF-1274</strain>
    </source>
</reference>
<keyword evidence="6 11" id="KW-0812">Transmembrane</keyword>
<comment type="similarity">
    <text evidence="4">Belongs to the RNase PH family.</text>
</comment>
<dbReference type="PANTHER" id="PTHR11097">
    <property type="entry name" value="EXOSOME COMPLEX EXONUCLEASE RIBOSOMAL RNA PROCESSING PROTEIN"/>
    <property type="match status" value="1"/>
</dbReference>
<dbReference type="InterPro" id="IPR006214">
    <property type="entry name" value="Bax_inhibitor_1-related"/>
</dbReference>
<dbReference type="GO" id="GO:0000177">
    <property type="term" value="C:cytoplasmic exosome (RNase complex)"/>
    <property type="evidence" value="ECO:0007669"/>
    <property type="project" value="TreeGrafter"/>
</dbReference>
<feature type="domain" description="Exoribonuclease phosphorolytic" evidence="12">
    <location>
        <begin position="342"/>
        <end position="477"/>
    </location>
</feature>
<comment type="subcellular location">
    <subcellularLocation>
        <location evidence="3">Cytoplasm</location>
    </subcellularLocation>
    <subcellularLocation>
        <location evidence="2">Membrane</location>
        <topology evidence="2">Multi-pass membrane protein</topology>
    </subcellularLocation>
    <subcellularLocation>
        <location evidence="1">Nucleus</location>
    </subcellularLocation>
</comment>
<keyword evidence="7" id="KW-0694">RNA-binding</keyword>
<evidence type="ECO:0000256" key="6">
    <source>
        <dbReference type="ARBA" id="ARBA00022692"/>
    </source>
</evidence>
<feature type="domain" description="Exoribonuclease phosphorolytic" evidence="13">
    <location>
        <begin position="503"/>
        <end position="570"/>
    </location>
</feature>
<dbReference type="SUPFAM" id="SSF54211">
    <property type="entry name" value="Ribosomal protein S5 domain 2-like"/>
    <property type="match status" value="1"/>
</dbReference>
<feature type="transmembrane region" description="Helical" evidence="11">
    <location>
        <begin position="144"/>
        <end position="162"/>
    </location>
</feature>
<dbReference type="InterPro" id="IPR001247">
    <property type="entry name" value="ExoRNase_PH_dom1"/>
</dbReference>
<feature type="transmembrane region" description="Helical" evidence="11">
    <location>
        <begin position="74"/>
        <end position="92"/>
    </location>
</feature>
<evidence type="ECO:0000313" key="15">
    <source>
        <dbReference type="Proteomes" id="UP000309601"/>
    </source>
</evidence>
<evidence type="ECO:0000259" key="13">
    <source>
        <dbReference type="Pfam" id="PF03725"/>
    </source>
</evidence>
<dbReference type="GO" id="GO:0071035">
    <property type="term" value="P:nuclear polyadenylation-dependent rRNA catabolic process"/>
    <property type="evidence" value="ECO:0007669"/>
    <property type="project" value="TreeGrafter"/>
</dbReference>
<dbReference type="GO" id="GO:0034476">
    <property type="term" value="P:U5 snRNA 3'-end processing"/>
    <property type="evidence" value="ECO:0007669"/>
    <property type="project" value="TreeGrafter"/>
</dbReference>
<dbReference type="SUPFAM" id="SSF55666">
    <property type="entry name" value="Ribonuclease PH domain 2-like"/>
    <property type="match status" value="1"/>
</dbReference>
<organism evidence="14 15">
    <name type="scientific">Wallemia mellicola</name>
    <dbReference type="NCBI Taxonomy" id="1708541"/>
    <lineage>
        <taxon>Eukaryota</taxon>
        <taxon>Fungi</taxon>
        <taxon>Dikarya</taxon>
        <taxon>Basidiomycota</taxon>
        <taxon>Wallemiomycotina</taxon>
        <taxon>Wallemiomycetes</taxon>
        <taxon>Wallemiales</taxon>
        <taxon>Wallemiaceae</taxon>
        <taxon>Wallemia</taxon>
    </lineage>
</organism>
<keyword evidence="10" id="KW-0539">Nucleus</keyword>